<evidence type="ECO:0000313" key="2">
    <source>
        <dbReference type="Ensembl" id="ENSAPOP00000014714.1"/>
    </source>
</evidence>
<reference evidence="2" key="1">
    <citation type="submission" date="2025-08" db="UniProtKB">
        <authorList>
            <consortium name="Ensembl"/>
        </authorList>
    </citation>
    <scope>IDENTIFICATION</scope>
</reference>
<dbReference type="Proteomes" id="UP000257200">
    <property type="component" value="Unplaced"/>
</dbReference>
<dbReference type="Ensembl" id="ENSAPOT00000023220.1">
    <property type="protein sequence ID" value="ENSAPOP00000014714.1"/>
    <property type="gene ID" value="ENSAPOG00000017624.1"/>
</dbReference>
<evidence type="ECO:0000256" key="1">
    <source>
        <dbReference type="SAM" id="SignalP"/>
    </source>
</evidence>
<evidence type="ECO:0000313" key="3">
    <source>
        <dbReference type="Proteomes" id="UP000257200"/>
    </source>
</evidence>
<name>A0A3Q1FEF4_9TELE</name>
<dbReference type="STRING" id="80966.ENSAPOP00000014714"/>
<dbReference type="GeneTree" id="ENSGT00940000173663"/>
<sequence>MVFWSLLAGLITFYCSLGPESLLPNIFFTVKPRNKRQEQELFPLGHSCAVCGKVKCKRHRYVHMIPDQRKNLM</sequence>
<feature type="signal peptide" evidence="1">
    <location>
        <begin position="1"/>
        <end position="16"/>
    </location>
</feature>
<dbReference type="AlphaFoldDB" id="A0A3Q1FEF4"/>
<organism evidence="2 3">
    <name type="scientific">Acanthochromis polyacanthus</name>
    <name type="common">spiny chromis</name>
    <dbReference type="NCBI Taxonomy" id="80966"/>
    <lineage>
        <taxon>Eukaryota</taxon>
        <taxon>Metazoa</taxon>
        <taxon>Chordata</taxon>
        <taxon>Craniata</taxon>
        <taxon>Vertebrata</taxon>
        <taxon>Euteleostomi</taxon>
        <taxon>Actinopterygii</taxon>
        <taxon>Neopterygii</taxon>
        <taxon>Teleostei</taxon>
        <taxon>Neoteleostei</taxon>
        <taxon>Acanthomorphata</taxon>
        <taxon>Ovalentaria</taxon>
        <taxon>Pomacentridae</taxon>
        <taxon>Acanthochromis</taxon>
    </lineage>
</organism>
<feature type="chain" id="PRO_5018539154" evidence="1">
    <location>
        <begin position="17"/>
        <end position="73"/>
    </location>
</feature>
<dbReference type="InParanoid" id="A0A3Q1FEF4"/>
<proteinExistence type="predicted"/>
<protein>
    <submittedName>
        <fullName evidence="2">Sorting nexin-14-like</fullName>
    </submittedName>
</protein>
<reference evidence="2" key="2">
    <citation type="submission" date="2025-09" db="UniProtKB">
        <authorList>
            <consortium name="Ensembl"/>
        </authorList>
    </citation>
    <scope>IDENTIFICATION</scope>
</reference>
<accession>A0A3Q1FEF4</accession>
<keyword evidence="1" id="KW-0732">Signal</keyword>
<keyword evidence="3" id="KW-1185">Reference proteome</keyword>